<feature type="region of interest" description="Disordered" evidence="1">
    <location>
        <begin position="1"/>
        <end position="31"/>
    </location>
</feature>
<comment type="caution">
    <text evidence="2">The sequence shown here is derived from an EMBL/GenBank/DDBJ whole genome shotgun (WGS) entry which is preliminary data.</text>
</comment>
<proteinExistence type="predicted"/>
<evidence type="ECO:0000256" key="1">
    <source>
        <dbReference type="SAM" id="MobiDB-lite"/>
    </source>
</evidence>
<name>A0ABQ9GXJ5_9NEOP</name>
<keyword evidence="3" id="KW-1185">Reference proteome</keyword>
<gene>
    <name evidence="2" type="ORF">PR048_021210</name>
</gene>
<dbReference type="Proteomes" id="UP001159363">
    <property type="component" value="Chromosome 7"/>
</dbReference>
<evidence type="ECO:0000313" key="3">
    <source>
        <dbReference type="Proteomes" id="UP001159363"/>
    </source>
</evidence>
<reference evidence="2 3" key="1">
    <citation type="submission" date="2023-02" db="EMBL/GenBank/DDBJ databases">
        <title>LHISI_Scaffold_Assembly.</title>
        <authorList>
            <person name="Stuart O.P."/>
            <person name="Cleave R."/>
            <person name="Magrath M.J.L."/>
            <person name="Mikheyev A.S."/>
        </authorList>
    </citation>
    <scope>NUCLEOTIDE SEQUENCE [LARGE SCALE GENOMIC DNA]</scope>
    <source>
        <strain evidence="2">Daus_M_001</strain>
        <tissue evidence="2">Leg muscle</tissue>
    </source>
</reference>
<dbReference type="EMBL" id="JARBHB010000008">
    <property type="protein sequence ID" value="KAJ8876763.1"/>
    <property type="molecule type" value="Genomic_DNA"/>
</dbReference>
<feature type="region of interest" description="Disordered" evidence="1">
    <location>
        <begin position="261"/>
        <end position="282"/>
    </location>
</feature>
<sequence>MLKRLRSQKGPRLARSPPTKANRVQSPAGSPDLRKWESCRLVGEFSRGSLVSPTASFRHCSIFTSITLIGSQDLAAKSRSNLFTHSLELWIGFSSNIRVLYGIVGGGGLYLWHWRWGSRAHRDFLGPSVISARPAAPARRRGTGCLRGNLPRLILRRPDYANLRAPDSPTLRSPGEKHMPALTPSSLRCLRWPAPAQMLLPPQTVLPNPYLHGFVGSPPPQAVANPATSTGLYVFPKACVRTCVYVVQVCGPPFGRGKFPASSTISPGPSFSPPLDTTATPGQGTLQEVWEEVSFVAVDEPTRSS</sequence>
<accession>A0ABQ9GXJ5</accession>
<protein>
    <submittedName>
        <fullName evidence="2">Uncharacterized protein</fullName>
    </submittedName>
</protein>
<evidence type="ECO:0000313" key="2">
    <source>
        <dbReference type="EMBL" id="KAJ8876763.1"/>
    </source>
</evidence>
<organism evidence="2 3">
    <name type="scientific">Dryococelus australis</name>
    <dbReference type="NCBI Taxonomy" id="614101"/>
    <lineage>
        <taxon>Eukaryota</taxon>
        <taxon>Metazoa</taxon>
        <taxon>Ecdysozoa</taxon>
        <taxon>Arthropoda</taxon>
        <taxon>Hexapoda</taxon>
        <taxon>Insecta</taxon>
        <taxon>Pterygota</taxon>
        <taxon>Neoptera</taxon>
        <taxon>Polyneoptera</taxon>
        <taxon>Phasmatodea</taxon>
        <taxon>Verophasmatodea</taxon>
        <taxon>Anareolatae</taxon>
        <taxon>Phasmatidae</taxon>
        <taxon>Eurycanthinae</taxon>
        <taxon>Dryococelus</taxon>
    </lineage>
</organism>